<organism evidence="8 9">
    <name type="scientific">Nelumbo nucifera</name>
    <name type="common">Sacred lotus</name>
    <dbReference type="NCBI Taxonomy" id="4432"/>
    <lineage>
        <taxon>Eukaryota</taxon>
        <taxon>Viridiplantae</taxon>
        <taxon>Streptophyta</taxon>
        <taxon>Embryophyta</taxon>
        <taxon>Tracheophyta</taxon>
        <taxon>Spermatophyta</taxon>
        <taxon>Magnoliopsida</taxon>
        <taxon>Proteales</taxon>
        <taxon>Nelumbonaceae</taxon>
        <taxon>Nelumbo</taxon>
    </lineage>
</organism>
<evidence type="ECO:0000256" key="6">
    <source>
        <dbReference type="SAM" id="MobiDB-lite"/>
    </source>
</evidence>
<dbReference type="AlphaFoldDB" id="A0A1U8AU18"/>
<evidence type="ECO:0000256" key="7">
    <source>
        <dbReference type="SAM" id="Phobius"/>
    </source>
</evidence>
<name>A0A1U8AU18_NELNU</name>
<dbReference type="InterPro" id="IPR008978">
    <property type="entry name" value="HSP20-like_chaperone"/>
</dbReference>
<keyword evidence="7" id="KW-0812">Transmembrane</keyword>
<dbReference type="GeneID" id="104604123"/>
<dbReference type="Pfam" id="PF00011">
    <property type="entry name" value="HSP20"/>
    <property type="match status" value="1"/>
</dbReference>
<protein>
    <submittedName>
        <fullName evidence="9">Proteoglycan 4-like</fullName>
    </submittedName>
</protein>
<dbReference type="Proteomes" id="UP000189703">
    <property type="component" value="Unplaced"/>
</dbReference>
<feature type="compositionally biased region" description="Basic and acidic residues" evidence="6">
    <location>
        <begin position="346"/>
        <end position="361"/>
    </location>
</feature>
<dbReference type="CDD" id="cd00298">
    <property type="entry name" value="ACD_sHsps_p23-like"/>
    <property type="match status" value="1"/>
</dbReference>
<gene>
    <name evidence="9" type="primary">LOC104604123</name>
</gene>
<evidence type="ECO:0000256" key="2">
    <source>
        <dbReference type="ARBA" id="ARBA00022475"/>
    </source>
</evidence>
<feature type="transmembrane region" description="Helical" evidence="7">
    <location>
        <begin position="391"/>
        <end position="410"/>
    </location>
</feature>
<evidence type="ECO:0000256" key="1">
    <source>
        <dbReference type="ARBA" id="ARBA00004162"/>
    </source>
</evidence>
<proteinExistence type="inferred from homology"/>
<comment type="subcellular location">
    <subcellularLocation>
        <location evidence="1">Cell membrane</location>
        <topology evidence="1">Single-pass membrane protein</topology>
    </subcellularLocation>
</comment>
<feature type="compositionally biased region" description="Basic and acidic residues" evidence="6">
    <location>
        <begin position="141"/>
        <end position="154"/>
    </location>
</feature>
<evidence type="ECO:0000313" key="8">
    <source>
        <dbReference type="Proteomes" id="UP000189703"/>
    </source>
</evidence>
<dbReference type="PANTHER" id="PTHR43670:SF114">
    <property type="entry name" value="OS05G0592000 PROTEIN"/>
    <property type="match status" value="1"/>
</dbReference>
<feature type="compositionally biased region" description="Basic and acidic residues" evidence="6">
    <location>
        <begin position="270"/>
        <end position="283"/>
    </location>
</feature>
<dbReference type="KEGG" id="nnu:104604123"/>
<dbReference type="RefSeq" id="XP_010266655.1">
    <property type="nucleotide sequence ID" value="XM_010268353.2"/>
</dbReference>
<evidence type="ECO:0000256" key="3">
    <source>
        <dbReference type="ARBA" id="ARBA00022821"/>
    </source>
</evidence>
<feature type="compositionally biased region" description="Basic and acidic residues" evidence="6">
    <location>
        <begin position="164"/>
        <end position="177"/>
    </location>
</feature>
<dbReference type="SUPFAM" id="SSF49764">
    <property type="entry name" value="HSP20-like chaperones"/>
    <property type="match status" value="1"/>
</dbReference>
<dbReference type="InterPro" id="IPR002068">
    <property type="entry name" value="A-crystallin/Hsp20_dom"/>
</dbReference>
<sequence>MNRRSQTSAPRVYQDFQPLIESKEVDKSKQYDVYLPGFTKDQLKVELDGHGNLKITGERQLGDNKWSRFSKELRLPENCIASGINAKFDSLKLSIIIPKTTLTPAKPQEQIKPTPEEQPSHKSTVEPEPRKQPKPTSPEESLSHKPAVEPEPRKQPKPTPQEEPSSHKPAAEPELRIRPRPSAPQESVASTYKPAKEPQPKKQPKPTSQEEPREQPKPTPQEPSSHKPAAEPVLRIKPRRSLPESSTSTTEPAKEPEHKTLPKPTSQEEQSSHKPVTEPEPKKQPKPSPPESPRIAYKPAEEPGLDKHKGHIHEEAATAAKADDHKRLKENGKTSEKEGGSGPSSDNRKVAHEARAPKAEKVTGSGGGGGAAAESGRHQPLMGVEEHRHMIANLVAALLVLLAFVVYVIYTLGSA</sequence>
<keyword evidence="7" id="KW-0472">Membrane</keyword>
<dbReference type="PROSITE" id="PS01031">
    <property type="entry name" value="SHSP"/>
    <property type="match status" value="1"/>
</dbReference>
<dbReference type="GO" id="GO:0034605">
    <property type="term" value="P:cellular response to heat"/>
    <property type="evidence" value="ECO:0000318"/>
    <property type="project" value="GO_Central"/>
</dbReference>
<accession>A0A1U8AU18</accession>
<dbReference type="PANTHER" id="PTHR43670">
    <property type="entry name" value="HEAT SHOCK PROTEIN 26"/>
    <property type="match status" value="1"/>
</dbReference>
<evidence type="ECO:0000313" key="9">
    <source>
        <dbReference type="RefSeq" id="XP_010266655.1"/>
    </source>
</evidence>
<dbReference type="GO" id="GO:0006952">
    <property type="term" value="P:defense response"/>
    <property type="evidence" value="ECO:0007669"/>
    <property type="project" value="UniProtKB-KW"/>
</dbReference>
<comment type="similarity">
    <text evidence="4 5">Belongs to the small heat shock protein (HSP20) family.</text>
</comment>
<evidence type="ECO:0000256" key="4">
    <source>
        <dbReference type="PROSITE-ProRule" id="PRU00285"/>
    </source>
</evidence>
<dbReference type="OrthoDB" id="1431247at2759"/>
<keyword evidence="7" id="KW-1133">Transmembrane helix</keyword>
<evidence type="ECO:0000256" key="5">
    <source>
        <dbReference type="RuleBase" id="RU003616"/>
    </source>
</evidence>
<dbReference type="GO" id="GO:0005886">
    <property type="term" value="C:plasma membrane"/>
    <property type="evidence" value="ECO:0007669"/>
    <property type="project" value="UniProtKB-SubCell"/>
</dbReference>
<feature type="compositionally biased region" description="Basic and acidic residues" evidence="6">
    <location>
        <begin position="299"/>
        <end position="339"/>
    </location>
</feature>
<dbReference type="eggNOG" id="KOG0710">
    <property type="taxonomic scope" value="Eukaryota"/>
</dbReference>
<feature type="region of interest" description="Disordered" evidence="6">
    <location>
        <begin position="100"/>
        <end position="376"/>
    </location>
</feature>
<dbReference type="OMA" id="IITMPWK"/>
<keyword evidence="2" id="KW-1003">Cell membrane</keyword>
<feature type="compositionally biased region" description="Basic and acidic residues" evidence="6">
    <location>
        <begin position="114"/>
        <end position="131"/>
    </location>
</feature>
<keyword evidence="8" id="KW-1185">Reference proteome</keyword>
<keyword evidence="3" id="KW-0611">Plant defense</keyword>
<dbReference type="Gene3D" id="2.60.40.790">
    <property type="match status" value="1"/>
</dbReference>
<reference evidence="9" key="1">
    <citation type="submission" date="2025-08" db="UniProtKB">
        <authorList>
            <consortium name="RefSeq"/>
        </authorList>
    </citation>
    <scope>IDENTIFICATION</scope>
</reference>